<dbReference type="NCBIfam" id="NF033880">
    <property type="entry name" value="Prli42"/>
    <property type="match status" value="1"/>
</dbReference>
<protein>
    <recommendedName>
        <fullName evidence="3">DUF4044 domain-containing protein</fullName>
    </recommendedName>
</protein>
<dbReference type="GeneID" id="93346821"/>
<gene>
    <name evidence="1" type="ORF">NCTC10343_03477</name>
</gene>
<dbReference type="InterPro" id="IPR049722">
    <property type="entry name" value="Prli42-like"/>
</dbReference>
<name>A0A378XZX3_PAEPO</name>
<sequence length="34" mass="4012">MSNKKWVRFFVYVMLAAMIGSTLFMVIEPFIMPL</sequence>
<proteinExistence type="predicted"/>
<dbReference type="EMBL" id="UGSC01000001">
    <property type="protein sequence ID" value="SUA70602.1"/>
    <property type="molecule type" value="Genomic_DNA"/>
</dbReference>
<evidence type="ECO:0000313" key="2">
    <source>
        <dbReference type="Proteomes" id="UP000254400"/>
    </source>
</evidence>
<dbReference type="AlphaFoldDB" id="A0A378XZX3"/>
<organism evidence="1 2">
    <name type="scientific">Paenibacillus polymyxa</name>
    <name type="common">Bacillus polymyxa</name>
    <dbReference type="NCBI Taxonomy" id="1406"/>
    <lineage>
        <taxon>Bacteria</taxon>
        <taxon>Bacillati</taxon>
        <taxon>Bacillota</taxon>
        <taxon>Bacilli</taxon>
        <taxon>Bacillales</taxon>
        <taxon>Paenibacillaceae</taxon>
        <taxon>Paenibacillus</taxon>
    </lineage>
</organism>
<evidence type="ECO:0000313" key="1">
    <source>
        <dbReference type="EMBL" id="SUA70602.1"/>
    </source>
</evidence>
<evidence type="ECO:0008006" key="3">
    <source>
        <dbReference type="Google" id="ProtNLM"/>
    </source>
</evidence>
<dbReference type="RefSeq" id="WP_016822268.1">
    <property type="nucleotide sequence ID" value="NZ_CP009909.1"/>
</dbReference>
<dbReference type="Proteomes" id="UP000254400">
    <property type="component" value="Unassembled WGS sequence"/>
</dbReference>
<accession>A0A378XZX3</accession>
<reference evidence="1 2" key="1">
    <citation type="submission" date="2018-06" db="EMBL/GenBank/DDBJ databases">
        <authorList>
            <consortium name="Pathogen Informatics"/>
            <person name="Doyle S."/>
        </authorList>
    </citation>
    <scope>NUCLEOTIDE SEQUENCE [LARGE SCALE GENOMIC DNA]</scope>
    <source>
        <strain evidence="1 2">NCTC10343</strain>
    </source>
</reference>